<organism evidence="1 2">
    <name type="scientific">Brachionus plicatilis</name>
    <name type="common">Marine rotifer</name>
    <name type="synonym">Brachionus muelleri</name>
    <dbReference type="NCBI Taxonomy" id="10195"/>
    <lineage>
        <taxon>Eukaryota</taxon>
        <taxon>Metazoa</taxon>
        <taxon>Spiralia</taxon>
        <taxon>Gnathifera</taxon>
        <taxon>Rotifera</taxon>
        <taxon>Eurotatoria</taxon>
        <taxon>Monogononta</taxon>
        <taxon>Pseudotrocha</taxon>
        <taxon>Ploima</taxon>
        <taxon>Brachionidae</taxon>
        <taxon>Brachionus</taxon>
    </lineage>
</organism>
<evidence type="ECO:0000313" key="1">
    <source>
        <dbReference type="EMBL" id="RNA37031.1"/>
    </source>
</evidence>
<comment type="caution">
    <text evidence="1">The sequence shown here is derived from an EMBL/GenBank/DDBJ whole genome shotgun (WGS) entry which is preliminary data.</text>
</comment>
<dbReference type="Proteomes" id="UP000276133">
    <property type="component" value="Unassembled WGS sequence"/>
</dbReference>
<evidence type="ECO:0000313" key="2">
    <source>
        <dbReference type="Proteomes" id="UP000276133"/>
    </source>
</evidence>
<dbReference type="EMBL" id="REGN01001103">
    <property type="protein sequence ID" value="RNA37031.1"/>
    <property type="molecule type" value="Genomic_DNA"/>
</dbReference>
<gene>
    <name evidence="1" type="ORF">BpHYR1_017459</name>
</gene>
<proteinExistence type="predicted"/>
<reference evidence="1 2" key="1">
    <citation type="journal article" date="2018" name="Sci. Rep.">
        <title>Genomic signatures of local adaptation to the degree of environmental predictability in rotifers.</title>
        <authorList>
            <person name="Franch-Gras L."/>
            <person name="Hahn C."/>
            <person name="Garcia-Roger E.M."/>
            <person name="Carmona M.J."/>
            <person name="Serra M."/>
            <person name="Gomez A."/>
        </authorList>
    </citation>
    <scope>NUCLEOTIDE SEQUENCE [LARGE SCALE GENOMIC DNA]</scope>
    <source>
        <strain evidence="1">HYR1</strain>
    </source>
</reference>
<sequence length="121" mass="14823">MDRSWSIIVRKIVINQETQNKEFCYFLQIKNKFRGYLEPNKEESIEYCDKIIDELYNDSNQLAYEPYEDYEWQMRKYDPVHEYLNQKILRSRNRAWGCTPVVDHDRLLSRRGIARPPTKNR</sequence>
<protein>
    <submittedName>
        <fullName evidence="1">Uncharacterized protein</fullName>
    </submittedName>
</protein>
<name>A0A3M7SMH3_BRAPC</name>
<dbReference type="AlphaFoldDB" id="A0A3M7SMH3"/>
<accession>A0A3M7SMH3</accession>
<keyword evidence="2" id="KW-1185">Reference proteome</keyword>